<dbReference type="GO" id="GO:0050152">
    <property type="term" value="F:omega-amidase activity"/>
    <property type="evidence" value="ECO:0007669"/>
    <property type="project" value="TreeGrafter"/>
</dbReference>
<dbReference type="OMA" id="MQSKPYA"/>
<dbReference type="GO" id="GO:0005739">
    <property type="term" value="C:mitochondrion"/>
    <property type="evidence" value="ECO:0007669"/>
    <property type="project" value="TreeGrafter"/>
</dbReference>
<organism evidence="3 4">
    <name type="scientific">Eremothecium cymbalariae (strain CBS 270.75 / DBVPG 7215 / KCTC 17166 / NRRL Y-17582)</name>
    <name type="common">Yeast</name>
    <dbReference type="NCBI Taxonomy" id="931890"/>
    <lineage>
        <taxon>Eukaryota</taxon>
        <taxon>Fungi</taxon>
        <taxon>Dikarya</taxon>
        <taxon>Ascomycota</taxon>
        <taxon>Saccharomycotina</taxon>
        <taxon>Saccharomycetes</taxon>
        <taxon>Saccharomycetales</taxon>
        <taxon>Saccharomycetaceae</taxon>
        <taxon>Eremothecium</taxon>
    </lineage>
</organism>
<feature type="domain" description="CN hydrolase" evidence="2">
    <location>
        <begin position="12"/>
        <end position="266"/>
    </location>
</feature>
<dbReference type="Gene3D" id="3.60.110.10">
    <property type="entry name" value="Carbon-nitrogen hydrolase"/>
    <property type="match status" value="1"/>
</dbReference>
<dbReference type="InterPro" id="IPR036526">
    <property type="entry name" value="C-N_Hydrolase_sf"/>
</dbReference>
<dbReference type="InterPro" id="IPR045254">
    <property type="entry name" value="Nit1/2_C-N_Hydrolase"/>
</dbReference>
<dbReference type="GO" id="GO:0006107">
    <property type="term" value="P:oxaloacetate metabolic process"/>
    <property type="evidence" value="ECO:0007669"/>
    <property type="project" value="TreeGrafter"/>
</dbReference>
<reference evidence="4" key="1">
    <citation type="journal article" date="2012" name="G3 (Bethesda)">
        <title>Pichia sorbitophila, an interspecies yeast hybrid reveals early steps of genome resolution following polyploidization.</title>
        <authorList>
            <person name="Leh Louis V."/>
            <person name="Despons L."/>
            <person name="Friedrich A."/>
            <person name="Martin T."/>
            <person name="Durrens P."/>
            <person name="Casaregola S."/>
            <person name="Neuveglise C."/>
            <person name="Fairhead C."/>
            <person name="Marck C."/>
            <person name="Cruz J.A."/>
            <person name="Straub M.L."/>
            <person name="Kugler V."/>
            <person name="Sacerdot C."/>
            <person name="Uzunov Z."/>
            <person name="Thierry A."/>
            <person name="Weiss S."/>
            <person name="Bleykasten C."/>
            <person name="De Montigny J."/>
            <person name="Jacques N."/>
            <person name="Jung P."/>
            <person name="Lemaire M."/>
            <person name="Mallet S."/>
            <person name="Morel G."/>
            <person name="Richard G.F."/>
            <person name="Sarkar A."/>
            <person name="Savel G."/>
            <person name="Schacherer J."/>
            <person name="Seret M.L."/>
            <person name="Talla E."/>
            <person name="Samson G."/>
            <person name="Jubin C."/>
            <person name="Poulain J."/>
            <person name="Vacherie B."/>
            <person name="Barbe V."/>
            <person name="Pelletier E."/>
            <person name="Sherman D.J."/>
            <person name="Westhof E."/>
            <person name="Weissenbach J."/>
            <person name="Baret P.V."/>
            <person name="Wincker P."/>
            <person name="Gaillardin C."/>
            <person name="Dujon B."/>
            <person name="Souciet J.L."/>
        </authorList>
    </citation>
    <scope>NUCLEOTIDE SEQUENCE [LARGE SCALE GENOMIC DNA]</scope>
    <source>
        <strain evidence="4">CBS 270.75 / DBVPG 7215 / KCTC 17166 / NRRL Y-17582</strain>
    </source>
</reference>
<proteinExistence type="predicted"/>
<dbReference type="FunCoup" id="G8JV58">
    <property type="interactions" value="625"/>
</dbReference>
<evidence type="ECO:0000313" key="3">
    <source>
        <dbReference type="EMBL" id="AET40537.1"/>
    </source>
</evidence>
<dbReference type="SUPFAM" id="SSF56317">
    <property type="entry name" value="Carbon-nitrogen hydrolase"/>
    <property type="match status" value="1"/>
</dbReference>
<protein>
    <recommendedName>
        <fullName evidence="2">CN hydrolase domain-containing protein</fullName>
    </recommendedName>
</protein>
<dbReference type="STRING" id="931890.G8JV58"/>
<dbReference type="PANTHER" id="PTHR23088">
    <property type="entry name" value="NITRILASE-RELATED"/>
    <property type="match status" value="1"/>
</dbReference>
<dbReference type="GeneID" id="11468898"/>
<evidence type="ECO:0000313" key="4">
    <source>
        <dbReference type="Proteomes" id="UP000006790"/>
    </source>
</evidence>
<dbReference type="InterPro" id="IPR003010">
    <property type="entry name" value="C-N_Hydrolase"/>
</dbReference>
<keyword evidence="1" id="KW-0378">Hydrolase</keyword>
<dbReference type="PANTHER" id="PTHR23088:SF30">
    <property type="entry name" value="OMEGA-AMIDASE NIT2"/>
    <property type="match status" value="1"/>
</dbReference>
<evidence type="ECO:0000259" key="2">
    <source>
        <dbReference type="PROSITE" id="PS50263"/>
    </source>
</evidence>
<accession>G8JV58</accession>
<dbReference type="PROSITE" id="PS50263">
    <property type="entry name" value="CN_HYDROLASE"/>
    <property type="match status" value="1"/>
</dbReference>
<dbReference type="GO" id="GO:0043605">
    <property type="term" value="P:amide catabolic process"/>
    <property type="evidence" value="ECO:0007669"/>
    <property type="project" value="EnsemblFungi"/>
</dbReference>
<dbReference type="RefSeq" id="XP_003647354.1">
    <property type="nucleotide sequence ID" value="XM_003647306.1"/>
</dbReference>
<dbReference type="InParanoid" id="G8JV58"/>
<sequence>MRNMSNILRSKIKVALVQMLGSTPDKMANLAHAATMVEKAMTDQPETKLLVLPECFAAPYATDKFREYAEVVTLEGVGSPSVRMLSYLARKWKVTLVGGSIPELDPQTSKVYNSSLVFGPQGDLIAKHRKIHLFDIDIPAGITFTESDTLSAGDKLTEVKMDEGTFGVGICYDIRFPEVSTISARRGAFAMVYPAAFNTFTGPMHWHLLARSRSIDNEIYTIFCSPARDLNSNYHAYGHSLVVNPRGEVIAEAGEGEEIIYAELDPELITLVRRAIPVTIQRRFDVYPDVSNLPPK</sequence>
<name>G8JV58_ERECY</name>
<dbReference type="GO" id="GO:0006528">
    <property type="term" value="P:asparagine metabolic process"/>
    <property type="evidence" value="ECO:0007669"/>
    <property type="project" value="TreeGrafter"/>
</dbReference>
<dbReference type="KEGG" id="erc:Ecym_6146"/>
<dbReference type="OrthoDB" id="10250282at2759"/>
<dbReference type="GO" id="GO:0006541">
    <property type="term" value="P:glutamine metabolic process"/>
    <property type="evidence" value="ECO:0007669"/>
    <property type="project" value="TreeGrafter"/>
</dbReference>
<dbReference type="PROSITE" id="PS01227">
    <property type="entry name" value="UPF0012"/>
    <property type="match status" value="1"/>
</dbReference>
<dbReference type="InterPro" id="IPR001110">
    <property type="entry name" value="UPF0012_CS"/>
</dbReference>
<dbReference type="eggNOG" id="KOG0806">
    <property type="taxonomic scope" value="Eukaryota"/>
</dbReference>
<evidence type="ECO:0000256" key="1">
    <source>
        <dbReference type="ARBA" id="ARBA00022801"/>
    </source>
</evidence>
<gene>
    <name evidence="3" type="ordered locus">Ecym_6146</name>
</gene>
<keyword evidence="4" id="KW-1185">Reference proteome</keyword>
<dbReference type="HOGENOM" id="CLU_030130_1_0_1"/>
<dbReference type="EMBL" id="CP002502">
    <property type="protein sequence ID" value="AET40537.1"/>
    <property type="molecule type" value="Genomic_DNA"/>
</dbReference>
<dbReference type="AlphaFoldDB" id="G8JV58"/>
<dbReference type="CDD" id="cd07572">
    <property type="entry name" value="nit"/>
    <property type="match status" value="1"/>
</dbReference>
<dbReference type="Proteomes" id="UP000006790">
    <property type="component" value="Chromosome 6"/>
</dbReference>
<dbReference type="Pfam" id="PF00795">
    <property type="entry name" value="CN_hydrolase"/>
    <property type="match status" value="1"/>
</dbReference>